<dbReference type="STRING" id="1227492.C482_08878"/>
<dbReference type="EMBL" id="AOIN01000051">
    <property type="protein sequence ID" value="ELZ00303.1"/>
    <property type="molecule type" value="Genomic_DNA"/>
</dbReference>
<name>M0AQT2_9EURY</name>
<evidence type="ECO:0000256" key="1">
    <source>
        <dbReference type="SAM" id="MobiDB-lite"/>
    </source>
</evidence>
<evidence type="ECO:0000313" key="3">
    <source>
        <dbReference type="Proteomes" id="UP000011693"/>
    </source>
</evidence>
<reference evidence="2 3" key="1">
    <citation type="journal article" date="2014" name="PLoS Genet.">
        <title>Phylogenetically driven sequencing of extremely halophilic archaea reveals strategies for static and dynamic osmo-response.</title>
        <authorList>
            <person name="Becker E.A."/>
            <person name="Seitzer P.M."/>
            <person name="Tritt A."/>
            <person name="Larsen D."/>
            <person name="Krusor M."/>
            <person name="Yao A.I."/>
            <person name="Wu D."/>
            <person name="Madern D."/>
            <person name="Eisen J.A."/>
            <person name="Darling A.E."/>
            <person name="Facciotti M.T."/>
        </authorList>
    </citation>
    <scope>NUCLEOTIDE SEQUENCE [LARGE SCALE GENOMIC DNA]</scope>
    <source>
        <strain evidence="2 3">JCM 10990</strain>
    </source>
</reference>
<accession>M0AQT2</accession>
<feature type="region of interest" description="Disordered" evidence="1">
    <location>
        <begin position="1"/>
        <end position="94"/>
    </location>
</feature>
<protein>
    <submittedName>
        <fullName evidence="2">Uncharacterized protein</fullName>
    </submittedName>
</protein>
<evidence type="ECO:0000313" key="2">
    <source>
        <dbReference type="EMBL" id="ELZ00303.1"/>
    </source>
</evidence>
<feature type="compositionally biased region" description="Low complexity" evidence="1">
    <location>
        <begin position="1"/>
        <end position="28"/>
    </location>
</feature>
<keyword evidence="3" id="KW-1185">Reference proteome</keyword>
<dbReference type="Proteomes" id="UP000011693">
    <property type="component" value="Unassembled WGS sequence"/>
</dbReference>
<proteinExistence type="predicted"/>
<gene>
    <name evidence="2" type="ORF">C482_08878</name>
</gene>
<comment type="caution">
    <text evidence="2">The sequence shown here is derived from an EMBL/GenBank/DDBJ whole genome shotgun (WGS) entry which is preliminary data.</text>
</comment>
<feature type="compositionally biased region" description="Polar residues" evidence="1">
    <location>
        <begin position="71"/>
        <end position="94"/>
    </location>
</feature>
<sequence>MGNHPLNLTITTATTAGPAPTGLAEAPPNRSGTAKPAAPPNPSGTASTNTRLRIRSPFSPTGVRPSRIDDNTPQVSATQHRLTRPTTYPTPHQT</sequence>
<organism evidence="2 3">
    <name type="scientific">Natrialba chahannaoensis JCM 10990</name>
    <dbReference type="NCBI Taxonomy" id="1227492"/>
    <lineage>
        <taxon>Archaea</taxon>
        <taxon>Methanobacteriati</taxon>
        <taxon>Methanobacteriota</taxon>
        <taxon>Stenosarchaea group</taxon>
        <taxon>Halobacteria</taxon>
        <taxon>Halobacteriales</taxon>
        <taxon>Natrialbaceae</taxon>
        <taxon>Natrialba</taxon>
    </lineage>
</organism>
<dbReference type="AlphaFoldDB" id="M0AQT2"/>